<dbReference type="GO" id="GO:0006213">
    <property type="term" value="P:pyrimidine nucleoside metabolic process"/>
    <property type="evidence" value="ECO:0007669"/>
    <property type="project" value="InterPro"/>
</dbReference>
<sequence>DGSALAKFEAMLTAQGVEAGVARRLCRDSDFSGTMKPAKYSTYLSVDQDGFVQSIDAMALAIVLQKLGVGRSQVGDPVNHSVGVQILAPVGHRLTRGEKWIRVFHEEAELAGEHVAALQESLDIG</sequence>
<reference evidence="3" key="2">
    <citation type="submission" date="2025-09" db="UniProtKB">
        <authorList>
            <consortium name="Ensembl"/>
        </authorList>
    </citation>
    <scope>IDENTIFICATION</scope>
</reference>
<dbReference type="SMART" id="SM00941">
    <property type="entry name" value="PYNP_C"/>
    <property type="match status" value="1"/>
</dbReference>
<dbReference type="Pfam" id="PF07831">
    <property type="entry name" value="PYNP_C"/>
    <property type="match status" value="1"/>
</dbReference>
<accession>S4RUB1</accession>
<dbReference type="InterPro" id="IPR013102">
    <property type="entry name" value="PYNP_C"/>
</dbReference>
<evidence type="ECO:0000256" key="1">
    <source>
        <dbReference type="ARBA" id="ARBA00022679"/>
    </source>
</evidence>
<dbReference type="SUPFAM" id="SSF54680">
    <property type="entry name" value="Pyrimidine nucleoside phosphorylase C-terminal domain"/>
    <property type="match status" value="1"/>
</dbReference>
<dbReference type="HOGENOM" id="CLU_1997822_0_0_1"/>
<dbReference type="PANTHER" id="PTHR10515">
    <property type="entry name" value="THYMIDINE PHOSPHORYLASE"/>
    <property type="match status" value="1"/>
</dbReference>
<dbReference type="GO" id="GO:0006206">
    <property type="term" value="P:pyrimidine nucleobase metabolic process"/>
    <property type="evidence" value="ECO:0007669"/>
    <property type="project" value="InterPro"/>
</dbReference>
<reference evidence="3" key="1">
    <citation type="submission" date="2025-08" db="UniProtKB">
        <authorList>
            <consortium name="Ensembl"/>
        </authorList>
    </citation>
    <scope>IDENTIFICATION</scope>
</reference>
<evidence type="ECO:0000313" key="3">
    <source>
        <dbReference type="Ensembl" id="ENSPMAP00000008801.1"/>
    </source>
</evidence>
<name>S4RUB1_PETMA</name>
<organism evidence="3">
    <name type="scientific">Petromyzon marinus</name>
    <name type="common">Sea lamprey</name>
    <dbReference type="NCBI Taxonomy" id="7757"/>
    <lineage>
        <taxon>Eukaryota</taxon>
        <taxon>Metazoa</taxon>
        <taxon>Chordata</taxon>
        <taxon>Craniata</taxon>
        <taxon>Vertebrata</taxon>
        <taxon>Cyclostomata</taxon>
        <taxon>Hyperoartia</taxon>
        <taxon>Petromyzontiformes</taxon>
        <taxon>Petromyzontidae</taxon>
        <taxon>Petromyzon</taxon>
    </lineage>
</organism>
<feature type="domain" description="Pyrimidine nucleoside phosphorylase C-terminal" evidence="2">
    <location>
        <begin position="51"/>
        <end position="125"/>
    </location>
</feature>
<dbReference type="GO" id="GO:0005829">
    <property type="term" value="C:cytosol"/>
    <property type="evidence" value="ECO:0007669"/>
    <property type="project" value="TreeGrafter"/>
</dbReference>
<dbReference type="PANTHER" id="PTHR10515:SF0">
    <property type="entry name" value="THYMIDINE PHOSPHORYLASE"/>
    <property type="match status" value="1"/>
</dbReference>
<dbReference type="GO" id="GO:0016763">
    <property type="term" value="F:pentosyltransferase activity"/>
    <property type="evidence" value="ECO:0007669"/>
    <property type="project" value="InterPro"/>
</dbReference>
<dbReference type="GO" id="GO:0004645">
    <property type="term" value="F:1,4-alpha-oligoglucan phosphorylase activity"/>
    <property type="evidence" value="ECO:0007669"/>
    <property type="project" value="InterPro"/>
</dbReference>
<proteinExistence type="predicted"/>
<protein>
    <recommendedName>
        <fullName evidence="2">Pyrimidine nucleoside phosphorylase C-terminal domain-containing protein</fullName>
    </recommendedName>
</protein>
<dbReference type="InterPro" id="IPR036566">
    <property type="entry name" value="PYNP-like_C_sf"/>
</dbReference>
<dbReference type="InterPro" id="IPR000053">
    <property type="entry name" value="Thymidine/pyrmidine_PPase"/>
</dbReference>
<dbReference type="GeneTree" id="ENSGT00390000009250"/>
<dbReference type="Gene3D" id="3.90.1170.30">
    <property type="entry name" value="Pyrimidine nucleoside phosphorylase-like, C-terminal domain"/>
    <property type="match status" value="1"/>
</dbReference>
<keyword evidence="1" id="KW-0808">Transferase</keyword>
<dbReference type="AlphaFoldDB" id="S4RUB1"/>
<dbReference type="STRING" id="7757.ENSPMAP00000008801"/>
<dbReference type="Ensembl" id="ENSPMAT00000008840.1">
    <property type="protein sequence ID" value="ENSPMAP00000008801.1"/>
    <property type="gene ID" value="ENSPMAG00000008002.1"/>
</dbReference>
<evidence type="ECO:0000259" key="2">
    <source>
        <dbReference type="SMART" id="SM00941"/>
    </source>
</evidence>